<evidence type="ECO:0000256" key="1">
    <source>
        <dbReference type="SAM" id="SignalP"/>
    </source>
</evidence>
<accession>A0A1E1M7A1</accession>
<gene>
    <name evidence="2" type="ORF">RSE6_05228</name>
</gene>
<name>A0A1E1M7A1_RHYSE</name>
<keyword evidence="1" id="KW-0732">Signal</keyword>
<feature type="chain" id="PRO_5009448081" description="Ecp2 effector protein domain-containing protein" evidence="1">
    <location>
        <begin position="20"/>
        <end position="269"/>
    </location>
</feature>
<organism evidence="2 3">
    <name type="scientific">Rhynchosporium secalis</name>
    <name type="common">Barley scald fungus</name>
    <dbReference type="NCBI Taxonomy" id="38038"/>
    <lineage>
        <taxon>Eukaryota</taxon>
        <taxon>Fungi</taxon>
        <taxon>Dikarya</taxon>
        <taxon>Ascomycota</taxon>
        <taxon>Pezizomycotina</taxon>
        <taxon>Leotiomycetes</taxon>
        <taxon>Helotiales</taxon>
        <taxon>Ploettnerulaceae</taxon>
        <taxon>Rhynchosporium</taxon>
    </lineage>
</organism>
<keyword evidence="3" id="KW-1185">Reference proteome</keyword>
<evidence type="ECO:0000313" key="3">
    <source>
        <dbReference type="Proteomes" id="UP000177625"/>
    </source>
</evidence>
<evidence type="ECO:0008006" key="4">
    <source>
        <dbReference type="Google" id="ProtNLM"/>
    </source>
</evidence>
<sequence length="269" mass="30013">MFGNYALAALAALTSGVLANTPIDNSVFVNDPLSAVKAAAPLWHFDAMTCFPTAATQADGSQTRNLTADLCMILEPLNQGCPVQARQKQQEQPSTPFPTYYSIRKCDKDSSWRVVYDVFFQKDTGHPYDWEWAAVKFVKNAQGQYIRDGIWLEQDGNRPYISWGKIPNTFDCKTDRAQNGNTNRNHPKAYFGKWKHHVDVHFNDKFENDCFGAVLNSTDYHSDDYAYYASDNLVLGSAVPATYKYGKADSTPSSFEAGGAYDLCGSKFA</sequence>
<proteinExistence type="predicted"/>
<feature type="signal peptide" evidence="1">
    <location>
        <begin position="1"/>
        <end position="19"/>
    </location>
</feature>
<dbReference type="Proteomes" id="UP000177625">
    <property type="component" value="Unassembled WGS sequence"/>
</dbReference>
<reference evidence="3" key="1">
    <citation type="submission" date="2016-03" db="EMBL/GenBank/DDBJ databases">
        <authorList>
            <person name="Guldener U."/>
        </authorList>
    </citation>
    <scope>NUCLEOTIDE SEQUENCE [LARGE SCALE GENOMIC DNA]</scope>
</reference>
<dbReference type="EMBL" id="FJVC01000198">
    <property type="protein sequence ID" value="CZT44966.1"/>
    <property type="molecule type" value="Genomic_DNA"/>
</dbReference>
<protein>
    <recommendedName>
        <fullName evidence="4">Ecp2 effector protein domain-containing protein</fullName>
    </recommendedName>
</protein>
<dbReference type="AlphaFoldDB" id="A0A1E1M7A1"/>
<evidence type="ECO:0000313" key="2">
    <source>
        <dbReference type="EMBL" id="CZT44966.1"/>
    </source>
</evidence>